<evidence type="ECO:0000313" key="6">
    <source>
        <dbReference type="EMBL" id="CUS10415.1"/>
    </source>
</evidence>
<dbReference type="GO" id="GO:0008168">
    <property type="term" value="F:methyltransferase activity"/>
    <property type="evidence" value="ECO:0007669"/>
    <property type="project" value="UniProtKB-KW"/>
</dbReference>
<keyword evidence="1" id="KW-0489">Methyltransferase</keyword>
<feature type="domain" description="Methyltransferase type 12" evidence="5">
    <location>
        <begin position="125"/>
        <end position="228"/>
    </location>
</feature>
<sequence>MTGFALRLGEDRTGYITNQISYFPTYPPIKLIRNQPPHAPQPARCPQKKSTLWFPPSPALPPPPPADTQQQPHPHPAQHLHQDIWDANAKTWDAAIGTAGNSFYKHLVSPTALSLLSPLPDENLLELACGNGIFARKLAELGSRVLATDFSENMVEIARERTGVEVGRKVWYMKLDVTSERELDGLVALAGRHLGFDGVICNMALMDISTLEPLANALPRLLKRNGRFVVTIMHPAFNSSGTHRHISVSEDPTTGRVGSLYSINVNRYLSIPPTKGEAITGQPKTQYYFHRPLHEILSVFFKNGLVMDGLLEPAFSRERTKCGKELSWQNYSQVPPVLGFRLRRLLMD</sequence>
<dbReference type="Gene3D" id="3.40.50.150">
    <property type="entry name" value="Vaccinia Virus protein VP39"/>
    <property type="match status" value="1"/>
</dbReference>
<evidence type="ECO:0000313" key="7">
    <source>
        <dbReference type="Proteomes" id="UP001412239"/>
    </source>
</evidence>
<keyword evidence="7" id="KW-1185">Reference proteome</keyword>
<dbReference type="PANTHER" id="PTHR43464:SF19">
    <property type="entry name" value="UBIQUINONE BIOSYNTHESIS O-METHYLTRANSFERASE, MITOCHONDRIAL"/>
    <property type="match status" value="1"/>
</dbReference>
<evidence type="ECO:0000256" key="1">
    <source>
        <dbReference type="ARBA" id="ARBA00022603"/>
    </source>
</evidence>
<dbReference type="AlphaFoldDB" id="A0A292PUN5"/>
<dbReference type="Proteomes" id="UP001412239">
    <property type="component" value="Unassembled WGS sequence"/>
</dbReference>
<dbReference type="EMBL" id="LN891048">
    <property type="protein sequence ID" value="CUS10415.1"/>
    <property type="molecule type" value="Genomic_DNA"/>
</dbReference>
<proteinExistence type="predicted"/>
<dbReference type="GO" id="GO:0032259">
    <property type="term" value="P:methylation"/>
    <property type="evidence" value="ECO:0007669"/>
    <property type="project" value="UniProtKB-KW"/>
</dbReference>
<evidence type="ECO:0000256" key="4">
    <source>
        <dbReference type="SAM" id="MobiDB-lite"/>
    </source>
</evidence>
<dbReference type="InterPro" id="IPR029063">
    <property type="entry name" value="SAM-dependent_MTases_sf"/>
</dbReference>
<dbReference type="SUPFAM" id="SSF53335">
    <property type="entry name" value="S-adenosyl-L-methionine-dependent methyltransferases"/>
    <property type="match status" value="1"/>
</dbReference>
<dbReference type="CDD" id="cd02440">
    <property type="entry name" value="AdoMet_MTases"/>
    <property type="match status" value="1"/>
</dbReference>
<evidence type="ECO:0000256" key="2">
    <source>
        <dbReference type="ARBA" id="ARBA00022679"/>
    </source>
</evidence>
<reference evidence="6" key="1">
    <citation type="submission" date="2015-10" db="EMBL/GenBank/DDBJ databases">
        <authorList>
            <person name="Regsiter A."/>
            <person name="william w."/>
        </authorList>
    </citation>
    <scope>NUCLEOTIDE SEQUENCE</scope>
    <source>
        <strain evidence="6">Montdore</strain>
    </source>
</reference>
<protein>
    <recommendedName>
        <fullName evidence="5">Methyltransferase type 12 domain-containing protein</fullName>
    </recommendedName>
</protein>
<gene>
    <name evidence="6" type="ORF">GSTUAT00005496001</name>
</gene>
<dbReference type="Pfam" id="PF08242">
    <property type="entry name" value="Methyltransf_12"/>
    <property type="match status" value="1"/>
</dbReference>
<dbReference type="PANTHER" id="PTHR43464">
    <property type="entry name" value="METHYLTRANSFERASE"/>
    <property type="match status" value="1"/>
</dbReference>
<accession>A0A292PUN5</accession>
<keyword evidence="3" id="KW-0949">S-adenosyl-L-methionine</keyword>
<evidence type="ECO:0000259" key="5">
    <source>
        <dbReference type="Pfam" id="PF08242"/>
    </source>
</evidence>
<dbReference type="InterPro" id="IPR013217">
    <property type="entry name" value="Methyltransf_12"/>
</dbReference>
<keyword evidence="2" id="KW-0808">Transferase</keyword>
<feature type="region of interest" description="Disordered" evidence="4">
    <location>
        <begin position="32"/>
        <end position="78"/>
    </location>
</feature>
<feature type="compositionally biased region" description="Pro residues" evidence="4">
    <location>
        <begin position="55"/>
        <end position="66"/>
    </location>
</feature>
<organism evidence="6 7">
    <name type="scientific">Tuber aestivum</name>
    <name type="common">summer truffle</name>
    <dbReference type="NCBI Taxonomy" id="59557"/>
    <lineage>
        <taxon>Eukaryota</taxon>
        <taxon>Fungi</taxon>
        <taxon>Dikarya</taxon>
        <taxon>Ascomycota</taxon>
        <taxon>Pezizomycotina</taxon>
        <taxon>Pezizomycetes</taxon>
        <taxon>Pezizales</taxon>
        <taxon>Tuberaceae</taxon>
        <taxon>Tuber</taxon>
    </lineage>
</organism>
<evidence type="ECO:0000256" key="3">
    <source>
        <dbReference type="ARBA" id="ARBA00022691"/>
    </source>
</evidence>
<name>A0A292PUN5_9PEZI</name>